<evidence type="ECO:0000313" key="3">
    <source>
        <dbReference type="Proteomes" id="UP001066276"/>
    </source>
</evidence>
<feature type="coiled-coil region" evidence="1">
    <location>
        <begin position="111"/>
        <end position="138"/>
    </location>
</feature>
<dbReference type="Proteomes" id="UP001066276">
    <property type="component" value="Chromosome 11"/>
</dbReference>
<accession>A0AAV7LJX7</accession>
<gene>
    <name evidence="2" type="ORF">NDU88_002835</name>
</gene>
<keyword evidence="1" id="KW-0175">Coiled coil</keyword>
<protein>
    <submittedName>
        <fullName evidence="2">Uncharacterized protein</fullName>
    </submittedName>
</protein>
<name>A0AAV7LJX7_PLEWA</name>
<evidence type="ECO:0000256" key="1">
    <source>
        <dbReference type="SAM" id="Coils"/>
    </source>
</evidence>
<dbReference type="AlphaFoldDB" id="A0AAV7LJX7"/>
<dbReference type="EMBL" id="JANPWB010000015">
    <property type="protein sequence ID" value="KAJ1089688.1"/>
    <property type="molecule type" value="Genomic_DNA"/>
</dbReference>
<sequence>MRGEMSEKNGEVEALTQHTKVILVAIQESKTALENQIATLAGEVGLLRCGHNKLKDRVKATEEMVNETTPKVKTLTQQMARMDADLKILAMKEAYKATIRGEILAGEVGERRQRKKRLVTLETELIALERQYATQLTQELKKLMNQTRKEFNIVTRDEVRQQYLLHSKLLYEA</sequence>
<evidence type="ECO:0000313" key="2">
    <source>
        <dbReference type="EMBL" id="KAJ1089688.1"/>
    </source>
</evidence>
<keyword evidence="3" id="KW-1185">Reference proteome</keyword>
<reference evidence="2" key="1">
    <citation type="journal article" date="2022" name="bioRxiv">
        <title>Sequencing and chromosome-scale assembly of the giantPleurodeles waltlgenome.</title>
        <authorList>
            <person name="Brown T."/>
            <person name="Elewa A."/>
            <person name="Iarovenko S."/>
            <person name="Subramanian E."/>
            <person name="Araus A.J."/>
            <person name="Petzold A."/>
            <person name="Susuki M."/>
            <person name="Suzuki K.-i.T."/>
            <person name="Hayashi T."/>
            <person name="Toyoda A."/>
            <person name="Oliveira C."/>
            <person name="Osipova E."/>
            <person name="Leigh N.D."/>
            <person name="Simon A."/>
            <person name="Yun M.H."/>
        </authorList>
    </citation>
    <scope>NUCLEOTIDE SEQUENCE</scope>
    <source>
        <strain evidence="2">20211129_DDA</strain>
        <tissue evidence="2">Liver</tissue>
    </source>
</reference>
<comment type="caution">
    <text evidence="2">The sequence shown here is derived from an EMBL/GenBank/DDBJ whole genome shotgun (WGS) entry which is preliminary data.</text>
</comment>
<proteinExistence type="predicted"/>
<organism evidence="2 3">
    <name type="scientific">Pleurodeles waltl</name>
    <name type="common">Iberian ribbed newt</name>
    <dbReference type="NCBI Taxonomy" id="8319"/>
    <lineage>
        <taxon>Eukaryota</taxon>
        <taxon>Metazoa</taxon>
        <taxon>Chordata</taxon>
        <taxon>Craniata</taxon>
        <taxon>Vertebrata</taxon>
        <taxon>Euteleostomi</taxon>
        <taxon>Amphibia</taxon>
        <taxon>Batrachia</taxon>
        <taxon>Caudata</taxon>
        <taxon>Salamandroidea</taxon>
        <taxon>Salamandridae</taxon>
        <taxon>Pleurodelinae</taxon>
        <taxon>Pleurodeles</taxon>
    </lineage>
</organism>